<dbReference type="Proteomes" id="UP001187343">
    <property type="component" value="Unassembled WGS sequence"/>
</dbReference>
<dbReference type="EMBL" id="JAUYZG010000005">
    <property type="protein sequence ID" value="KAK2906653.1"/>
    <property type="molecule type" value="Genomic_DNA"/>
</dbReference>
<evidence type="ECO:0000256" key="3">
    <source>
        <dbReference type="ARBA" id="ARBA00022729"/>
    </source>
</evidence>
<evidence type="ECO:0000256" key="6">
    <source>
        <dbReference type="ARBA" id="ARBA00023170"/>
    </source>
</evidence>
<keyword evidence="6" id="KW-0675">Receptor</keyword>
<dbReference type="GO" id="GO:0016064">
    <property type="term" value="P:immunoglobulin mediated immune response"/>
    <property type="evidence" value="ECO:0007669"/>
    <property type="project" value="TreeGrafter"/>
</dbReference>
<protein>
    <recommendedName>
        <fullName evidence="8">Cytokine receptor-like factor 2-like D1 domain-containing protein</fullName>
    </recommendedName>
</protein>
<evidence type="ECO:0000313" key="10">
    <source>
        <dbReference type="Proteomes" id="UP001187343"/>
    </source>
</evidence>
<evidence type="ECO:0000256" key="1">
    <source>
        <dbReference type="ARBA" id="ARBA00004167"/>
    </source>
</evidence>
<name>A0AA88TSU3_9TELE</name>
<comment type="subcellular location">
    <subcellularLocation>
        <location evidence="1">Membrane</location>
        <topology evidence="1">Single-pass membrane protein</topology>
    </subcellularLocation>
</comment>
<keyword evidence="10" id="KW-1185">Reference proteome</keyword>
<sequence>MILLSVCLFLGIIPSFAFSASSEPKINCLIINLDYISCTWSEHEANYSFKSKFLHEEILDCPKYLRNDSVNVGCIFPYEKTQRFSLLKTWLYSDNGSLVTEQPHNLKAYVKLHPPFNLSVVEKESELWLYWNNSRNSLCIENEVCHRIDSSVWKITAPSTRTVFSLPFPLKKQYKFQVRARIESSCGQSMFWSDWSEPVYWGSSEANNSTDKLHKDV</sequence>
<evidence type="ECO:0000256" key="4">
    <source>
        <dbReference type="ARBA" id="ARBA00022989"/>
    </source>
</evidence>
<gene>
    <name evidence="9" type="ORF">Q8A67_005638</name>
</gene>
<keyword evidence="5" id="KW-0472">Membrane</keyword>
<dbReference type="InterPro" id="IPR013783">
    <property type="entry name" value="Ig-like_fold"/>
</dbReference>
<keyword evidence="4" id="KW-1133">Transmembrane helix</keyword>
<evidence type="ECO:0000256" key="5">
    <source>
        <dbReference type="ARBA" id="ARBA00023136"/>
    </source>
</evidence>
<dbReference type="InterPro" id="IPR036116">
    <property type="entry name" value="FN3_sf"/>
</dbReference>
<organism evidence="9 10">
    <name type="scientific">Cirrhinus molitorella</name>
    <name type="common">mud carp</name>
    <dbReference type="NCBI Taxonomy" id="172907"/>
    <lineage>
        <taxon>Eukaryota</taxon>
        <taxon>Metazoa</taxon>
        <taxon>Chordata</taxon>
        <taxon>Craniata</taxon>
        <taxon>Vertebrata</taxon>
        <taxon>Euteleostomi</taxon>
        <taxon>Actinopterygii</taxon>
        <taxon>Neopterygii</taxon>
        <taxon>Teleostei</taxon>
        <taxon>Ostariophysi</taxon>
        <taxon>Cypriniformes</taxon>
        <taxon>Cyprinidae</taxon>
        <taxon>Labeoninae</taxon>
        <taxon>Labeonini</taxon>
        <taxon>Cirrhinus</taxon>
    </lineage>
</organism>
<dbReference type="PANTHER" id="PTHR23037">
    <property type="entry name" value="CYTOKINE RECEPTOR"/>
    <property type="match status" value="1"/>
</dbReference>
<accession>A0AA88TSU3</accession>
<evidence type="ECO:0000256" key="2">
    <source>
        <dbReference type="ARBA" id="ARBA00022692"/>
    </source>
</evidence>
<evidence type="ECO:0000259" key="8">
    <source>
        <dbReference type="Pfam" id="PF21604"/>
    </source>
</evidence>
<feature type="chain" id="PRO_5041691885" description="Cytokine receptor-like factor 2-like D1 domain-containing protein" evidence="7">
    <location>
        <begin position="20"/>
        <end position="217"/>
    </location>
</feature>
<dbReference type="GO" id="GO:0004896">
    <property type="term" value="F:cytokine receptor activity"/>
    <property type="evidence" value="ECO:0007669"/>
    <property type="project" value="TreeGrafter"/>
</dbReference>
<dbReference type="GO" id="GO:0009897">
    <property type="term" value="C:external side of plasma membrane"/>
    <property type="evidence" value="ECO:0007669"/>
    <property type="project" value="TreeGrafter"/>
</dbReference>
<proteinExistence type="predicted"/>
<dbReference type="AlphaFoldDB" id="A0AA88TSU3"/>
<keyword evidence="2" id="KW-0812">Transmembrane</keyword>
<dbReference type="SUPFAM" id="SSF49265">
    <property type="entry name" value="Fibronectin type III"/>
    <property type="match status" value="2"/>
</dbReference>
<feature type="domain" description="Cytokine receptor-like factor 2-like D1" evidence="8">
    <location>
        <begin position="31"/>
        <end position="76"/>
    </location>
</feature>
<dbReference type="PANTHER" id="PTHR23037:SF42">
    <property type="entry name" value="CYTOKINE RECEPTOR COMMON SUBUNIT GAMMA ISOFORM X1-RELATED"/>
    <property type="match status" value="1"/>
</dbReference>
<feature type="signal peptide" evidence="7">
    <location>
        <begin position="1"/>
        <end position="19"/>
    </location>
</feature>
<dbReference type="InterPro" id="IPR048651">
    <property type="entry name" value="CRLF2-like_D1"/>
</dbReference>
<keyword evidence="3 7" id="KW-0732">Signal</keyword>
<dbReference type="Gene3D" id="2.60.40.10">
    <property type="entry name" value="Immunoglobulins"/>
    <property type="match status" value="2"/>
</dbReference>
<comment type="caution">
    <text evidence="9">The sequence shown here is derived from an EMBL/GenBank/DDBJ whole genome shotgun (WGS) entry which is preliminary data.</text>
</comment>
<dbReference type="Pfam" id="PF21604">
    <property type="entry name" value="CRLF2_D1"/>
    <property type="match status" value="1"/>
</dbReference>
<evidence type="ECO:0000313" key="9">
    <source>
        <dbReference type="EMBL" id="KAK2906653.1"/>
    </source>
</evidence>
<evidence type="ECO:0000256" key="7">
    <source>
        <dbReference type="SAM" id="SignalP"/>
    </source>
</evidence>
<reference evidence="9" key="1">
    <citation type="submission" date="2023-08" db="EMBL/GenBank/DDBJ databases">
        <title>Chromosome-level Genome Assembly of mud carp (Cirrhinus molitorella).</title>
        <authorList>
            <person name="Liu H."/>
        </authorList>
    </citation>
    <scope>NUCLEOTIDE SEQUENCE</scope>
    <source>
        <strain evidence="9">Prfri</strain>
        <tissue evidence="9">Muscle</tissue>
    </source>
</reference>